<dbReference type="AlphaFoldDB" id="A0A7W6EG93"/>
<dbReference type="GO" id="GO:0008982">
    <property type="term" value="F:protein-N(PI)-phosphohistidine-sugar phosphotransferase activity"/>
    <property type="evidence" value="ECO:0007669"/>
    <property type="project" value="InterPro"/>
</dbReference>
<dbReference type="EMBL" id="JACICC010000003">
    <property type="protein sequence ID" value="MBB3809301.1"/>
    <property type="molecule type" value="Genomic_DNA"/>
</dbReference>
<reference evidence="4 5" key="1">
    <citation type="submission" date="2020-08" db="EMBL/GenBank/DDBJ databases">
        <title>Genomic Encyclopedia of Type Strains, Phase IV (KMG-IV): sequencing the most valuable type-strain genomes for metagenomic binning, comparative biology and taxonomic classification.</title>
        <authorList>
            <person name="Goeker M."/>
        </authorList>
    </citation>
    <scope>NUCLEOTIDE SEQUENCE [LARGE SCALE GENOMIC DNA]</scope>
    <source>
        <strain evidence="4 5">DSM 28760</strain>
    </source>
</reference>
<dbReference type="GO" id="GO:0030295">
    <property type="term" value="F:protein kinase activator activity"/>
    <property type="evidence" value="ECO:0007669"/>
    <property type="project" value="TreeGrafter"/>
</dbReference>
<protein>
    <submittedName>
        <fullName evidence="4">PTS system nitrogen regulatory IIA component</fullName>
    </submittedName>
</protein>
<dbReference type="PROSITE" id="PS00372">
    <property type="entry name" value="PTS_EIIA_TYPE_2_HIS"/>
    <property type="match status" value="1"/>
</dbReference>
<dbReference type="GO" id="GO:0009401">
    <property type="term" value="P:phosphoenolpyruvate-dependent sugar phosphotransferase system"/>
    <property type="evidence" value="ECO:0007669"/>
    <property type="project" value="InterPro"/>
</dbReference>
<name>A0A7W6EG93_9HYPH</name>
<gene>
    <name evidence="4" type="ORF">FHS81_001383</name>
</gene>
<dbReference type="GO" id="GO:0005737">
    <property type="term" value="C:cytoplasm"/>
    <property type="evidence" value="ECO:0007669"/>
    <property type="project" value="UniProtKB-SubCell"/>
</dbReference>
<keyword evidence="2" id="KW-0808">Transferase</keyword>
<feature type="domain" description="PTS EIIA type-2" evidence="3">
    <location>
        <begin position="12"/>
        <end position="155"/>
    </location>
</feature>
<dbReference type="InterPro" id="IPR002178">
    <property type="entry name" value="PTS_EIIA_type-2_dom"/>
</dbReference>
<keyword evidence="5" id="KW-1185">Reference proteome</keyword>
<dbReference type="PANTHER" id="PTHR47738">
    <property type="entry name" value="PTS SYSTEM FRUCTOSE-LIKE EIIA COMPONENT-RELATED"/>
    <property type="match status" value="1"/>
</dbReference>
<evidence type="ECO:0000256" key="2">
    <source>
        <dbReference type="ARBA" id="ARBA00022679"/>
    </source>
</evidence>
<accession>A0A7W6EG93</accession>
<dbReference type="SUPFAM" id="SSF55804">
    <property type="entry name" value="Phoshotransferase/anion transport protein"/>
    <property type="match status" value="1"/>
</dbReference>
<evidence type="ECO:0000256" key="1">
    <source>
        <dbReference type="ARBA" id="ARBA00004496"/>
    </source>
</evidence>
<sequence>MRARVRNMPLTDILTSDAIVPSLKVSGKKQALQEIAARAAQITGLDEREIYETLLQRERLGSTGIGDGIAIPHGKPARIDRLFGLFARLERPIDFESIDGQPVDIVFLLLAPESAGADHLKALARVARVLREPGNLDRLRSARDAAAIYSILAHEEPRTESDDDTEAD</sequence>
<proteinExistence type="predicted"/>
<dbReference type="InterPro" id="IPR016152">
    <property type="entry name" value="PTrfase/Anion_transptr"/>
</dbReference>
<comment type="subcellular location">
    <subcellularLocation>
        <location evidence="1">Cytoplasm</location>
    </subcellularLocation>
</comment>
<dbReference type="PROSITE" id="PS51094">
    <property type="entry name" value="PTS_EIIA_TYPE_2"/>
    <property type="match status" value="1"/>
</dbReference>
<evidence type="ECO:0000313" key="5">
    <source>
        <dbReference type="Proteomes" id="UP000537592"/>
    </source>
</evidence>
<dbReference type="PANTHER" id="PTHR47738:SF1">
    <property type="entry name" value="NITROGEN REGULATORY PROTEIN"/>
    <property type="match status" value="1"/>
</dbReference>
<dbReference type="Gene3D" id="3.40.930.10">
    <property type="entry name" value="Mannitol-specific EII, Chain A"/>
    <property type="match status" value="1"/>
</dbReference>
<dbReference type="InterPro" id="IPR051541">
    <property type="entry name" value="PTS_SugarTrans_NitroReg"/>
</dbReference>
<dbReference type="InterPro" id="IPR006320">
    <property type="entry name" value="PTS_Nitro_regul"/>
</dbReference>
<dbReference type="NCBIfam" id="TIGR01419">
    <property type="entry name" value="nitro_reg_IIA"/>
    <property type="match status" value="1"/>
</dbReference>
<dbReference type="FunFam" id="3.40.930.10:FF:000009">
    <property type="entry name" value="PTS system, fructose specific IIABC component"/>
    <property type="match status" value="1"/>
</dbReference>
<dbReference type="CDD" id="cd00211">
    <property type="entry name" value="PTS_IIA_fru"/>
    <property type="match status" value="1"/>
</dbReference>
<organism evidence="4 5">
    <name type="scientific">Pseudochelatococcus contaminans</name>
    <dbReference type="NCBI Taxonomy" id="1538103"/>
    <lineage>
        <taxon>Bacteria</taxon>
        <taxon>Pseudomonadati</taxon>
        <taxon>Pseudomonadota</taxon>
        <taxon>Alphaproteobacteria</taxon>
        <taxon>Hyphomicrobiales</taxon>
        <taxon>Chelatococcaceae</taxon>
        <taxon>Pseudochelatococcus</taxon>
    </lineage>
</organism>
<evidence type="ECO:0000313" key="4">
    <source>
        <dbReference type="EMBL" id="MBB3809301.1"/>
    </source>
</evidence>
<comment type="caution">
    <text evidence="4">The sequence shown here is derived from an EMBL/GenBank/DDBJ whole genome shotgun (WGS) entry which is preliminary data.</text>
</comment>
<evidence type="ECO:0000259" key="3">
    <source>
        <dbReference type="PROSITE" id="PS51094"/>
    </source>
</evidence>
<dbReference type="Pfam" id="PF00359">
    <property type="entry name" value="PTS_EIIA_2"/>
    <property type="match status" value="1"/>
</dbReference>
<dbReference type="Proteomes" id="UP000537592">
    <property type="component" value="Unassembled WGS sequence"/>
</dbReference>